<reference evidence="4 5" key="1">
    <citation type="submission" date="2017-06" db="EMBL/GenBank/DDBJ databases">
        <authorList>
            <person name="Kim H.J."/>
            <person name="Triplett B.A."/>
        </authorList>
    </citation>
    <scope>NUCLEOTIDE SEQUENCE [LARGE SCALE GENOMIC DNA]</scope>
    <source>
        <strain evidence="4 5">DSM 29150</strain>
    </source>
</reference>
<keyword evidence="1" id="KW-0378">Hydrolase</keyword>
<dbReference type="AlphaFoldDB" id="A0A238X2U1"/>
<dbReference type="Pfam" id="PF00128">
    <property type="entry name" value="Alpha-amylase"/>
    <property type="match status" value="1"/>
</dbReference>
<gene>
    <name evidence="4" type="ORF">SAMN06265371_104365</name>
</gene>
<keyword evidence="2 4" id="KW-0326">Glycosidase</keyword>
<dbReference type="SMART" id="SM00642">
    <property type="entry name" value="Aamy"/>
    <property type="match status" value="1"/>
</dbReference>
<evidence type="ECO:0000313" key="5">
    <source>
        <dbReference type="Proteomes" id="UP000198384"/>
    </source>
</evidence>
<dbReference type="InterPro" id="IPR013783">
    <property type="entry name" value="Ig-like_fold"/>
</dbReference>
<evidence type="ECO:0000256" key="1">
    <source>
        <dbReference type="ARBA" id="ARBA00022801"/>
    </source>
</evidence>
<dbReference type="PANTHER" id="PTHR10357:SF210">
    <property type="entry name" value="MALTODEXTRIN GLUCOSIDASE"/>
    <property type="match status" value="1"/>
</dbReference>
<dbReference type="InterPro" id="IPR014756">
    <property type="entry name" value="Ig_E-set"/>
</dbReference>
<dbReference type="GO" id="GO:0016798">
    <property type="term" value="F:hydrolase activity, acting on glycosyl bonds"/>
    <property type="evidence" value="ECO:0007669"/>
    <property type="project" value="UniProtKB-KW"/>
</dbReference>
<dbReference type="GO" id="GO:0005975">
    <property type="term" value="P:carbohydrate metabolic process"/>
    <property type="evidence" value="ECO:0007669"/>
    <property type="project" value="InterPro"/>
</dbReference>
<name>A0A238X2U1_9FLAO</name>
<dbReference type="PANTHER" id="PTHR10357">
    <property type="entry name" value="ALPHA-AMYLASE FAMILY MEMBER"/>
    <property type="match status" value="1"/>
</dbReference>
<dbReference type="EMBL" id="FZNT01000004">
    <property type="protein sequence ID" value="SNR53305.1"/>
    <property type="molecule type" value="Genomic_DNA"/>
</dbReference>
<dbReference type="Pfam" id="PF10438">
    <property type="entry name" value="Cyc-maltodext_C"/>
    <property type="match status" value="1"/>
</dbReference>
<dbReference type="InterPro" id="IPR015171">
    <property type="entry name" value="Cyc-maltodext_N"/>
</dbReference>
<keyword evidence="5" id="KW-1185">Reference proteome</keyword>
<dbReference type="Gene3D" id="2.60.40.1180">
    <property type="entry name" value="Golgi alpha-mannosidase II"/>
    <property type="match status" value="1"/>
</dbReference>
<evidence type="ECO:0000256" key="2">
    <source>
        <dbReference type="ARBA" id="ARBA00023295"/>
    </source>
</evidence>
<evidence type="ECO:0000313" key="4">
    <source>
        <dbReference type="EMBL" id="SNR53305.1"/>
    </source>
</evidence>
<proteinExistence type="predicted"/>
<feature type="domain" description="Glycosyl hydrolase family 13 catalytic" evidence="3">
    <location>
        <begin position="127"/>
        <end position="531"/>
    </location>
</feature>
<dbReference type="InterPro" id="IPR006047">
    <property type="entry name" value="GH13_cat_dom"/>
</dbReference>
<dbReference type="CDD" id="cd11340">
    <property type="entry name" value="AmyAc_bac_CMD_like_3"/>
    <property type="match status" value="1"/>
</dbReference>
<dbReference type="Gene3D" id="3.20.20.80">
    <property type="entry name" value="Glycosidases"/>
    <property type="match status" value="1"/>
</dbReference>
<accession>A0A238X2U1</accession>
<organism evidence="4 5">
    <name type="scientific">Lutibacter agarilyticus</name>
    <dbReference type="NCBI Taxonomy" id="1109740"/>
    <lineage>
        <taxon>Bacteria</taxon>
        <taxon>Pseudomonadati</taxon>
        <taxon>Bacteroidota</taxon>
        <taxon>Flavobacteriia</taxon>
        <taxon>Flavobacteriales</taxon>
        <taxon>Flavobacteriaceae</taxon>
        <taxon>Lutibacter</taxon>
    </lineage>
</organism>
<dbReference type="Proteomes" id="UP000198384">
    <property type="component" value="Unassembled WGS sequence"/>
</dbReference>
<dbReference type="Pfam" id="PF09087">
    <property type="entry name" value="Cyc-maltodext_N"/>
    <property type="match status" value="1"/>
</dbReference>
<dbReference type="SUPFAM" id="SSF51445">
    <property type="entry name" value="(Trans)glycosidases"/>
    <property type="match status" value="1"/>
</dbReference>
<protein>
    <submittedName>
        <fullName evidence="4">Glycosidase</fullName>
    </submittedName>
</protein>
<dbReference type="Gene3D" id="2.60.40.10">
    <property type="entry name" value="Immunoglobulins"/>
    <property type="match status" value="1"/>
</dbReference>
<dbReference type="InterPro" id="IPR017853">
    <property type="entry name" value="GH"/>
</dbReference>
<dbReference type="InterPro" id="IPR019492">
    <property type="entry name" value="Cyclo-malto-dextrinase_C"/>
</dbReference>
<dbReference type="SUPFAM" id="SSF51011">
    <property type="entry name" value="Glycosyl hydrolase domain"/>
    <property type="match status" value="1"/>
</dbReference>
<dbReference type="OrthoDB" id="9805159at2"/>
<dbReference type="InterPro" id="IPR013780">
    <property type="entry name" value="Glyco_hydro_b"/>
</dbReference>
<dbReference type="RefSeq" id="WP_089381459.1">
    <property type="nucleotide sequence ID" value="NZ_FZNT01000004.1"/>
</dbReference>
<evidence type="ECO:0000259" key="3">
    <source>
        <dbReference type="SMART" id="SM00642"/>
    </source>
</evidence>
<dbReference type="SUPFAM" id="SSF81296">
    <property type="entry name" value="E set domains"/>
    <property type="match status" value="1"/>
</dbReference>
<sequence length="620" mass="71332">MHKFNYLIILFFMGLQINAQKIERVEPPNWWAGMKHSQLELLIYGKDIAELTPSIEGVNCSLVNSVKTENENYLFLTVDVSKAQVGTFLIHFSKKGKVKTTYEYELKQRKTNSENREGFNSSDVIYLITPDRFANANKSNDVVKGMKEQGINRKDDYARHGGDIEGITEHLDYIDEMGFTAIWSTPVLTNDMNNSSYHGYAITDLYQPDPRFGTMEEYIELAAKSKEKGLKFVMDQVVNHIGLEHWWMKDLPAKDWVNFQKEFEAGELIVTNHRRTTNQESYASKADANLMNDGWFVDTMPDLNQKNPQMAMYLIQNSIWWIETLDLGGIRQDTYPYPDKEFMSKWAGAIMNEYPKFSIVGEEWSLNPLLVGYWQTGANNKDGYESNLKSPMDFPMQRAIVDALNEDEEWDKGFVKMYEGLANDFHYTNPSDLMIFPDNHDMSRIFTQLNENIENTKMALGYMLALPRISQIYYGTEILLNDTAKPGDHGLIRTDFPGGWKGDKVNAFTGKGLSKDQKSMQSYMKKVLNYRKNSEAIHNGKTVHFAPKDGVYVLFRIQGNEIVTVILNKNQKAIELDLERFNEIGLKGKKVKNIISEKDFTWKETLKIEAKGITLLTTKL</sequence>